<feature type="region of interest" description="Disordered" evidence="1">
    <location>
        <begin position="376"/>
        <end position="402"/>
    </location>
</feature>
<feature type="region of interest" description="Disordered" evidence="1">
    <location>
        <begin position="425"/>
        <end position="457"/>
    </location>
</feature>
<dbReference type="EMBL" id="JAAAIP010000123">
    <property type="protein sequence ID" value="KAG0325164.1"/>
    <property type="molecule type" value="Genomic_DNA"/>
</dbReference>
<dbReference type="Proteomes" id="UP000738325">
    <property type="component" value="Unassembled WGS sequence"/>
</dbReference>
<protein>
    <recommendedName>
        <fullName evidence="2">SAP domain-containing protein</fullName>
    </recommendedName>
</protein>
<evidence type="ECO:0000256" key="1">
    <source>
        <dbReference type="SAM" id="MobiDB-lite"/>
    </source>
</evidence>
<feature type="compositionally biased region" description="Polar residues" evidence="1">
    <location>
        <begin position="539"/>
        <end position="549"/>
    </location>
</feature>
<evidence type="ECO:0000313" key="3">
    <source>
        <dbReference type="EMBL" id="KAG0325164.1"/>
    </source>
</evidence>
<dbReference type="PANTHER" id="PTHR28072">
    <property type="entry name" value="CRUCIFORM CUTTING ENDONUCLEASE 1, MITOCHONDRIAL-RELATED"/>
    <property type="match status" value="1"/>
</dbReference>
<evidence type="ECO:0000313" key="4">
    <source>
        <dbReference type="Proteomes" id="UP000738325"/>
    </source>
</evidence>
<dbReference type="InterPro" id="IPR036397">
    <property type="entry name" value="RNaseH_sf"/>
</dbReference>
<keyword evidence="4" id="KW-1185">Reference proteome</keyword>
<dbReference type="OrthoDB" id="5552842at2759"/>
<dbReference type="InterPro" id="IPR015242">
    <property type="entry name" value="Ydc2_cat"/>
</dbReference>
<accession>A0A9P6RQ36</accession>
<evidence type="ECO:0000259" key="2">
    <source>
        <dbReference type="PROSITE" id="PS50800"/>
    </source>
</evidence>
<gene>
    <name evidence="3" type="ORF">BGZ99_001005</name>
</gene>
<feature type="region of interest" description="Disordered" evidence="1">
    <location>
        <begin position="510"/>
        <end position="549"/>
    </location>
</feature>
<dbReference type="InterPro" id="IPR003034">
    <property type="entry name" value="SAP_dom"/>
</dbReference>
<dbReference type="GO" id="GO:0003676">
    <property type="term" value="F:nucleic acid binding"/>
    <property type="evidence" value="ECO:0007669"/>
    <property type="project" value="InterPro"/>
</dbReference>
<name>A0A9P6RQ36_9FUNG</name>
<proteinExistence type="predicted"/>
<organism evidence="3 4">
    <name type="scientific">Dissophora globulifera</name>
    <dbReference type="NCBI Taxonomy" id="979702"/>
    <lineage>
        <taxon>Eukaryota</taxon>
        <taxon>Fungi</taxon>
        <taxon>Fungi incertae sedis</taxon>
        <taxon>Mucoromycota</taxon>
        <taxon>Mortierellomycotina</taxon>
        <taxon>Mortierellomycetes</taxon>
        <taxon>Mortierellales</taxon>
        <taxon>Mortierellaceae</taxon>
        <taxon>Dissophora</taxon>
    </lineage>
</organism>
<feature type="compositionally biased region" description="Low complexity" evidence="1">
    <location>
        <begin position="436"/>
        <end position="450"/>
    </location>
</feature>
<dbReference type="Gene3D" id="3.30.420.10">
    <property type="entry name" value="Ribonuclease H-like superfamily/Ribonuclease H"/>
    <property type="match status" value="1"/>
</dbReference>
<feature type="region of interest" description="Disordered" evidence="1">
    <location>
        <begin position="136"/>
        <end position="197"/>
    </location>
</feature>
<sequence>MTIKDLTNLLTVTGLAVSGTKPVLKHRLVTYLSAILKRIESLGGSHHFVAAAATTTTATATPRFYQDQTLEQDQDFEINGSSSNISRTLEQIKLQVLPQSIVSIDIGIRKLAWVQVSRDGEILRWAVEDLLADDDNKGDDACANTGAEDDEVKGSDSADSNADTMADAISSSDSQKSSKQRLTSTKAKSKAYSPPPAFESRTVATRLDKVMRHIFNNSEYDGCSIEGVVMEQQRSRTGGMPAVLDSAFRCGIVEGMIQTWLAVWHYQLQQQQQQQQQQQRQGQEYGLGREQGPKQERHPIFIESISPRAVAAWWGIGAASMTKGGLRNTLSAASLIPDVAMSVTKPIPTSTSGTVSATVPDDLYVDPGSSIQDNIINVDLNDDGGDNNVDSGAAGSKSSEKPTYYAKKLKSRALVDHWILASPTQSLSRRSRHSRSSSIGSSNNNNNNNNNDDDVDIPFQLRCSPEIRAFYSQEKKRDDLSDALLQAVTWFEWRQRAIQEAIERFHVPTSVEPPAKKLAMKSMTSRRGLSRASPIDLTETATSSPSSLR</sequence>
<dbReference type="AlphaFoldDB" id="A0A9P6RQ36"/>
<dbReference type="PROSITE" id="PS50800">
    <property type="entry name" value="SAP"/>
    <property type="match status" value="1"/>
</dbReference>
<dbReference type="InterPro" id="IPR039197">
    <property type="entry name" value="Mrs1/Cce1"/>
</dbReference>
<dbReference type="Pfam" id="PF09159">
    <property type="entry name" value="Ydc2-catalyt"/>
    <property type="match status" value="1"/>
</dbReference>
<comment type="caution">
    <text evidence="3">The sequence shown here is derived from an EMBL/GenBank/DDBJ whole genome shotgun (WGS) entry which is preliminary data.</text>
</comment>
<dbReference type="PANTHER" id="PTHR28072:SF1">
    <property type="entry name" value="CRUCIFORM CUTTING ENDONUCLEASE 1, MITOCHONDRIAL-RELATED"/>
    <property type="match status" value="1"/>
</dbReference>
<reference evidence="3" key="1">
    <citation type="journal article" date="2020" name="Fungal Divers.">
        <title>Resolving the Mortierellaceae phylogeny through synthesis of multi-gene phylogenetics and phylogenomics.</title>
        <authorList>
            <person name="Vandepol N."/>
            <person name="Liber J."/>
            <person name="Desiro A."/>
            <person name="Na H."/>
            <person name="Kennedy M."/>
            <person name="Barry K."/>
            <person name="Grigoriev I.V."/>
            <person name="Miller A.N."/>
            <person name="O'Donnell K."/>
            <person name="Stajich J.E."/>
            <person name="Bonito G."/>
        </authorList>
    </citation>
    <scope>NUCLEOTIDE SEQUENCE</scope>
    <source>
        <strain evidence="3">REB-010B</strain>
    </source>
</reference>
<feature type="domain" description="SAP" evidence="2">
    <location>
        <begin position="1"/>
        <end position="32"/>
    </location>
</feature>